<dbReference type="EMBL" id="JH793350">
    <property type="protein sequence ID" value="ELQ41386.1"/>
    <property type="molecule type" value="Genomic_DNA"/>
</dbReference>
<name>A0AA97PNN1_PYRO3</name>
<proteinExistence type="predicted"/>
<sequence>MVEWLNFGRLQKRNWNLREGYNVPQPESEVAPKGSNRKELASDSTAKRSINPKLPFNSSMKIFGSFGSVDIYCKAPTLTVGKYGNYYGCAS</sequence>
<reference evidence="2" key="1">
    <citation type="journal article" date="2012" name="PLoS Genet.">
        <title>Comparative analysis of the genomes of two field isolates of the rice blast fungus Magnaporthe oryzae.</title>
        <authorList>
            <person name="Xue M."/>
            <person name="Yang J."/>
            <person name="Li Z."/>
            <person name="Hu S."/>
            <person name="Yao N."/>
            <person name="Dean R.A."/>
            <person name="Zhao W."/>
            <person name="Shen M."/>
            <person name="Zhang H."/>
            <person name="Li C."/>
            <person name="Liu L."/>
            <person name="Cao L."/>
            <person name="Xu X."/>
            <person name="Xing Y."/>
            <person name="Hsiang T."/>
            <person name="Zhang Z."/>
            <person name="Xu J.R."/>
            <person name="Peng Y.L."/>
        </authorList>
    </citation>
    <scope>NUCLEOTIDE SEQUENCE</scope>
    <source>
        <strain evidence="2">Y34</strain>
    </source>
</reference>
<dbReference type="Proteomes" id="UP000011086">
    <property type="component" value="Unassembled WGS sequence"/>
</dbReference>
<gene>
    <name evidence="2" type="ORF">OOU_Y34scaffold00283g80</name>
</gene>
<accession>A0AA97PNN1</accession>
<dbReference type="AlphaFoldDB" id="A0AA97PNN1"/>
<feature type="region of interest" description="Disordered" evidence="1">
    <location>
        <begin position="22"/>
        <end position="51"/>
    </location>
</feature>
<evidence type="ECO:0000313" key="2">
    <source>
        <dbReference type="EMBL" id="ELQ41386.1"/>
    </source>
</evidence>
<evidence type="ECO:0000256" key="1">
    <source>
        <dbReference type="SAM" id="MobiDB-lite"/>
    </source>
</evidence>
<organism evidence="2">
    <name type="scientific">Pyricularia oryzae (strain Y34)</name>
    <name type="common">Rice blast fungus</name>
    <name type="synonym">Magnaporthe oryzae</name>
    <dbReference type="NCBI Taxonomy" id="1143189"/>
    <lineage>
        <taxon>Eukaryota</taxon>
        <taxon>Fungi</taxon>
        <taxon>Dikarya</taxon>
        <taxon>Ascomycota</taxon>
        <taxon>Pezizomycotina</taxon>
        <taxon>Sordariomycetes</taxon>
        <taxon>Sordariomycetidae</taxon>
        <taxon>Magnaporthales</taxon>
        <taxon>Pyriculariaceae</taxon>
        <taxon>Pyricularia</taxon>
    </lineage>
</organism>
<protein>
    <submittedName>
        <fullName evidence="2">Uncharacterized protein</fullName>
    </submittedName>
</protein>